<dbReference type="OrthoDB" id="7701595at2759"/>
<feature type="compositionally biased region" description="Basic and acidic residues" evidence="1">
    <location>
        <begin position="176"/>
        <end position="186"/>
    </location>
</feature>
<protein>
    <submittedName>
        <fullName evidence="2">Uncharacterized protein</fullName>
    </submittedName>
</protein>
<sequence>MLNVSLKWHSAEQTLALEQAAQDQSDDGIRGGETEGVKIIETEKTEEFLAEPTKSLQLRARSEPDPQLQQVVEEKKAIVSILSDEYFPSDPDKNAWFTSKVSPMQRNSKGQPAKGWLPVVVDASNDDELAWDREGEEHSREPLRRSIRSVVIEPKERELGNHRSPARKSKKKKENPRRQLTKEDYFSRQPSPPRSITPPPGPTRRRTNQEQIPWDDFRSERERRVEEDRATTRSQFPIKRRGTWAGDLQPVPNNPLIDPPPFACFNCWQEGHCVKQGPRPVTRSYCRNCGRNGVDERTCPRCSQLYEAHQAELRERRSRDSSRAEHSRQRCPEDPRGRSRSNVRDNQDLRRERHFREQERREQVRREQERR</sequence>
<dbReference type="RefSeq" id="XP_031777960.1">
    <property type="nucleotide sequence ID" value="XM_031922100.1"/>
</dbReference>
<evidence type="ECO:0000256" key="1">
    <source>
        <dbReference type="SAM" id="MobiDB-lite"/>
    </source>
</evidence>
<dbReference type="GeneID" id="103317659"/>
<dbReference type="AlphaFoldDB" id="A0A7M7PZ04"/>
<dbReference type="Proteomes" id="UP000002358">
    <property type="component" value="Chromosome 1"/>
</dbReference>
<feature type="compositionally biased region" description="Basic and acidic residues" evidence="1">
    <location>
        <begin position="215"/>
        <end position="231"/>
    </location>
</feature>
<reference evidence="2" key="1">
    <citation type="submission" date="2021-01" db="UniProtKB">
        <authorList>
            <consortium name="EnsemblMetazoa"/>
        </authorList>
    </citation>
    <scope>IDENTIFICATION</scope>
</reference>
<feature type="compositionally biased region" description="Pro residues" evidence="1">
    <location>
        <begin position="190"/>
        <end position="202"/>
    </location>
</feature>
<name>A0A7M7PZ04_NASVI</name>
<proteinExistence type="predicted"/>
<dbReference type="EnsemblMetazoa" id="XM_031922100">
    <property type="protein sequence ID" value="XP_031777960"/>
    <property type="gene ID" value="LOC103317659"/>
</dbReference>
<dbReference type="InParanoid" id="A0A7M7PZ04"/>
<evidence type="ECO:0000313" key="3">
    <source>
        <dbReference type="Proteomes" id="UP000002358"/>
    </source>
</evidence>
<dbReference type="GO" id="GO:0008270">
    <property type="term" value="F:zinc ion binding"/>
    <property type="evidence" value="ECO:0007669"/>
    <property type="project" value="InterPro"/>
</dbReference>
<organism evidence="2 3">
    <name type="scientific">Nasonia vitripennis</name>
    <name type="common">Parasitic wasp</name>
    <dbReference type="NCBI Taxonomy" id="7425"/>
    <lineage>
        <taxon>Eukaryota</taxon>
        <taxon>Metazoa</taxon>
        <taxon>Ecdysozoa</taxon>
        <taxon>Arthropoda</taxon>
        <taxon>Hexapoda</taxon>
        <taxon>Insecta</taxon>
        <taxon>Pterygota</taxon>
        <taxon>Neoptera</taxon>
        <taxon>Endopterygota</taxon>
        <taxon>Hymenoptera</taxon>
        <taxon>Apocrita</taxon>
        <taxon>Proctotrupomorpha</taxon>
        <taxon>Chalcidoidea</taxon>
        <taxon>Pteromalidae</taxon>
        <taxon>Pteromalinae</taxon>
        <taxon>Nasonia</taxon>
    </lineage>
</organism>
<dbReference type="SUPFAM" id="SSF57756">
    <property type="entry name" value="Retrovirus zinc finger-like domains"/>
    <property type="match status" value="1"/>
</dbReference>
<dbReference type="InterPro" id="IPR036875">
    <property type="entry name" value="Znf_CCHC_sf"/>
</dbReference>
<dbReference type="GO" id="GO:0003676">
    <property type="term" value="F:nucleic acid binding"/>
    <property type="evidence" value="ECO:0007669"/>
    <property type="project" value="InterPro"/>
</dbReference>
<dbReference type="KEGG" id="nvi:103317659"/>
<evidence type="ECO:0000313" key="2">
    <source>
        <dbReference type="EnsemblMetazoa" id="XP_031777960"/>
    </source>
</evidence>
<feature type="compositionally biased region" description="Basic residues" evidence="1">
    <location>
        <begin position="164"/>
        <end position="175"/>
    </location>
</feature>
<feature type="compositionally biased region" description="Polar residues" evidence="1">
    <location>
        <begin position="100"/>
        <end position="110"/>
    </location>
</feature>
<feature type="region of interest" description="Disordered" evidence="1">
    <location>
        <begin position="100"/>
        <end position="234"/>
    </location>
</feature>
<feature type="region of interest" description="Disordered" evidence="1">
    <location>
        <begin position="313"/>
        <end position="371"/>
    </location>
</feature>
<feature type="compositionally biased region" description="Basic and acidic residues" evidence="1">
    <location>
        <begin position="130"/>
        <end position="144"/>
    </location>
</feature>
<accession>A0A7M7PZ04</accession>
<keyword evidence="3" id="KW-1185">Reference proteome</keyword>